<organism evidence="3 4">
    <name type="scientific">Cladophialophora yegresii CBS 114405</name>
    <dbReference type="NCBI Taxonomy" id="1182544"/>
    <lineage>
        <taxon>Eukaryota</taxon>
        <taxon>Fungi</taxon>
        <taxon>Dikarya</taxon>
        <taxon>Ascomycota</taxon>
        <taxon>Pezizomycotina</taxon>
        <taxon>Eurotiomycetes</taxon>
        <taxon>Chaetothyriomycetidae</taxon>
        <taxon>Chaetothyriales</taxon>
        <taxon>Herpotrichiellaceae</taxon>
        <taxon>Cladophialophora</taxon>
    </lineage>
</organism>
<gene>
    <name evidence="3" type="ORF">A1O7_03308</name>
</gene>
<keyword evidence="2" id="KW-0472">Membrane</keyword>
<keyword evidence="4" id="KW-1185">Reference proteome</keyword>
<dbReference type="AlphaFoldDB" id="W9WE92"/>
<evidence type="ECO:0000256" key="2">
    <source>
        <dbReference type="SAM" id="Phobius"/>
    </source>
</evidence>
<proteinExistence type="predicted"/>
<evidence type="ECO:0008006" key="5">
    <source>
        <dbReference type="Google" id="ProtNLM"/>
    </source>
</evidence>
<sequence>MPPKGSRSPIPVFVFLGVVLVFLPIAALVCVCLQRRHKRRQAENSRAGTAHAVAESMHRWSKSAPIEMGDMQPPSAVTIIRPIRDLSMGKRPVHHMHGALGAHEAEYDSTRIPTTQIDALPPTRVDEYRDPDLHRSEAMSSVACAPFSDSPPLHSPRYTLQAALGSEDSPASIQTGGERVASLSDAPRVKSQKVSPQEAAQAYHGAERPAMPEFETGYVVHEHQQLPRGWL</sequence>
<dbReference type="VEuPathDB" id="FungiDB:A1O7_03308"/>
<dbReference type="RefSeq" id="XP_007755520.1">
    <property type="nucleotide sequence ID" value="XM_007757330.1"/>
</dbReference>
<keyword evidence="2" id="KW-1133">Transmembrane helix</keyword>
<evidence type="ECO:0000256" key="1">
    <source>
        <dbReference type="SAM" id="MobiDB-lite"/>
    </source>
</evidence>
<dbReference type="HOGENOM" id="CLU_1137896_0_0_1"/>
<reference evidence="3 4" key="1">
    <citation type="submission" date="2013-03" db="EMBL/GenBank/DDBJ databases">
        <title>The Genome Sequence of Cladophialophora yegresii CBS 114405.</title>
        <authorList>
            <consortium name="The Broad Institute Genomics Platform"/>
            <person name="Cuomo C."/>
            <person name="de Hoog S."/>
            <person name="Gorbushina A."/>
            <person name="Walker B."/>
            <person name="Young S.K."/>
            <person name="Zeng Q."/>
            <person name="Gargeya S."/>
            <person name="Fitzgerald M."/>
            <person name="Haas B."/>
            <person name="Abouelleil A."/>
            <person name="Allen A.W."/>
            <person name="Alvarado L."/>
            <person name="Arachchi H.M."/>
            <person name="Berlin A.M."/>
            <person name="Chapman S.B."/>
            <person name="Gainer-Dewar J."/>
            <person name="Goldberg J."/>
            <person name="Griggs A."/>
            <person name="Gujja S."/>
            <person name="Hansen M."/>
            <person name="Howarth C."/>
            <person name="Imamovic A."/>
            <person name="Ireland A."/>
            <person name="Larimer J."/>
            <person name="McCowan C."/>
            <person name="Murphy C."/>
            <person name="Pearson M."/>
            <person name="Poon T.W."/>
            <person name="Priest M."/>
            <person name="Roberts A."/>
            <person name="Saif S."/>
            <person name="Shea T."/>
            <person name="Sisk P."/>
            <person name="Sykes S."/>
            <person name="Wortman J."/>
            <person name="Nusbaum C."/>
            <person name="Birren B."/>
        </authorList>
    </citation>
    <scope>NUCLEOTIDE SEQUENCE [LARGE SCALE GENOMIC DNA]</scope>
    <source>
        <strain evidence="3 4">CBS 114405</strain>
    </source>
</reference>
<dbReference type="EMBL" id="AMGW01000002">
    <property type="protein sequence ID" value="EXJ62866.1"/>
    <property type="molecule type" value="Genomic_DNA"/>
</dbReference>
<accession>W9WE92</accession>
<evidence type="ECO:0000313" key="3">
    <source>
        <dbReference type="EMBL" id="EXJ62866.1"/>
    </source>
</evidence>
<dbReference type="OrthoDB" id="4159131at2759"/>
<protein>
    <recommendedName>
        <fullName evidence="5">Transmembrane protein</fullName>
    </recommendedName>
</protein>
<name>W9WE92_9EURO</name>
<feature type="transmembrane region" description="Helical" evidence="2">
    <location>
        <begin position="12"/>
        <end position="33"/>
    </location>
</feature>
<feature type="region of interest" description="Disordered" evidence="1">
    <location>
        <begin position="166"/>
        <end position="203"/>
    </location>
</feature>
<comment type="caution">
    <text evidence="3">The sequence shown here is derived from an EMBL/GenBank/DDBJ whole genome shotgun (WGS) entry which is preliminary data.</text>
</comment>
<dbReference type="Proteomes" id="UP000019473">
    <property type="component" value="Unassembled WGS sequence"/>
</dbReference>
<dbReference type="GeneID" id="19177905"/>
<evidence type="ECO:0000313" key="4">
    <source>
        <dbReference type="Proteomes" id="UP000019473"/>
    </source>
</evidence>
<keyword evidence="2" id="KW-0812">Transmembrane</keyword>